<evidence type="ECO:0000259" key="1">
    <source>
        <dbReference type="Pfam" id="PF16013"/>
    </source>
</evidence>
<name>A0ABM4AIN2_VANTA</name>
<dbReference type="PANTHER" id="PTHR21115">
    <property type="entry name" value="GH06117P-RELATED"/>
    <property type="match status" value="1"/>
</dbReference>
<feature type="domain" description="DUF4781" evidence="1">
    <location>
        <begin position="116"/>
        <end position="375"/>
    </location>
</feature>
<keyword evidence="2" id="KW-1185">Reference proteome</keyword>
<evidence type="ECO:0000313" key="5">
    <source>
        <dbReference type="RefSeq" id="XP_064071161.1"/>
    </source>
</evidence>
<dbReference type="PANTHER" id="PTHR21115:SF0">
    <property type="entry name" value="GH06117P-RELATED"/>
    <property type="match status" value="1"/>
</dbReference>
<protein>
    <submittedName>
        <fullName evidence="3 4">Uncharacterized protein LOC113403678</fullName>
    </submittedName>
</protein>
<proteinExistence type="predicted"/>
<evidence type="ECO:0000313" key="4">
    <source>
        <dbReference type="RefSeq" id="XP_064071160.1"/>
    </source>
</evidence>
<reference evidence="3 4" key="1">
    <citation type="submission" date="2025-05" db="UniProtKB">
        <authorList>
            <consortium name="RefSeq"/>
        </authorList>
    </citation>
    <scope>IDENTIFICATION</scope>
    <source>
        <tissue evidence="3 4">Whole body</tissue>
    </source>
</reference>
<organism evidence="2 3">
    <name type="scientific">Vanessa tameamea</name>
    <name type="common">Kamehameha butterfly</name>
    <dbReference type="NCBI Taxonomy" id="334116"/>
    <lineage>
        <taxon>Eukaryota</taxon>
        <taxon>Metazoa</taxon>
        <taxon>Ecdysozoa</taxon>
        <taxon>Arthropoda</taxon>
        <taxon>Hexapoda</taxon>
        <taxon>Insecta</taxon>
        <taxon>Pterygota</taxon>
        <taxon>Neoptera</taxon>
        <taxon>Endopterygota</taxon>
        <taxon>Lepidoptera</taxon>
        <taxon>Glossata</taxon>
        <taxon>Ditrysia</taxon>
        <taxon>Papilionoidea</taxon>
        <taxon>Nymphalidae</taxon>
        <taxon>Nymphalinae</taxon>
        <taxon>Vanessa</taxon>
    </lineage>
</organism>
<gene>
    <name evidence="3 4 5" type="primary">LOC113403678</name>
</gene>
<dbReference type="InterPro" id="IPR031962">
    <property type="entry name" value="DUF4781"/>
</dbReference>
<dbReference type="GeneID" id="113403678"/>
<evidence type="ECO:0000313" key="3">
    <source>
        <dbReference type="RefSeq" id="XP_064071159.1"/>
    </source>
</evidence>
<dbReference type="RefSeq" id="XP_064071159.1">
    <property type="nucleotide sequence ID" value="XM_064215089.1"/>
</dbReference>
<dbReference type="Proteomes" id="UP001652626">
    <property type="component" value="Chromosome 6"/>
</dbReference>
<dbReference type="RefSeq" id="XP_064071161.1">
    <property type="nucleotide sequence ID" value="XM_064215091.1"/>
</dbReference>
<accession>A0ABM4AIN2</accession>
<dbReference type="RefSeq" id="XP_064071160.1">
    <property type="nucleotide sequence ID" value="XM_064215090.1"/>
</dbReference>
<dbReference type="Pfam" id="PF16013">
    <property type="entry name" value="DUF4781"/>
    <property type="match status" value="1"/>
</dbReference>
<sequence length="864" mass="95604">MEVKSSEWQGKAVDNITKYLHRGGECQGDVPQLIGGPDLLNTIGIAMGLPTSDPETWTKSELEKALRGELVFYEGKAREAIDVVADQIRSCCGGDDKNFVTVLPIEIYHESKLYEVPLFRVKRYKDSKNYYIDNIGRCYGSFSDWFEFNKLPPGKMAYPYKLILAPLSGSKKANVYVANTPCSRIEAKTARGLDTVAAVAGLGSSAALMFVTGGLAAPLVGTALVTAGYGTTRAGYQLAEKAIHGENVNPFTNSESRMLWLGIAANLTSFGAMGASMRLTSLAARGRNISDAFRMVADIANGTNVAVSGIAILNTTIFMINNHKDLSAVDILMHGASIAFWTKGVFCYKSANTIIKESENYAFSHLSKDLSPEQAAELAAIRNRVQNDGQLLKKFHAAMASNISAKDYSQILIDGMKYYDTVATLSPDQIEAFNSIRNYVRDDIHLITGLKRISNHNGWTPSETIELVLNMWQKSTQTNAPSGTNAILREGNIILGRAPPIKIDQLPKLSPPMMRFLGEHLSQIDVAASRQWSSSVPVLLNLQAQGMFTICPVTKVFNSGRAVIFLNNQLEVSIYKLNTIPKEDRLKVFEMISRLSPSVSSSQLPSELMRICVRDHRLRFYCQRNESIKLTEKYVEKYPTLRRIVQADLLSHEKDRLYTFVSEVSRYKVDIYMDDMMKFVCEMKPKNISELVAYCEFAITCVEDEMLLINDQIKKKQIIPPRNTKLSVWTRKEASAKVFKDGQTLIKKFRDTLKIVTDNDMAGVVTLAEGLSDDALVAAIRNTTVRFGSPVSAAYHVLKHPTAPLGAHVARANQTLAPPSRAAVSVGQDGDVRSVLFEGDGGRCFLLERGGRVFLCSYVPKSHE</sequence>
<evidence type="ECO:0000313" key="2">
    <source>
        <dbReference type="Proteomes" id="UP001652626"/>
    </source>
</evidence>